<name>A0AB36S701_9ENTE</name>
<dbReference type="SUPFAM" id="SSF143011">
    <property type="entry name" value="RelE-like"/>
    <property type="match status" value="1"/>
</dbReference>
<dbReference type="EMBL" id="PDEB01000004">
    <property type="protein sequence ID" value="PEH44684.1"/>
    <property type="molecule type" value="Genomic_DNA"/>
</dbReference>
<comment type="caution">
    <text evidence="3">The sequence shown here is derived from an EMBL/GenBank/DDBJ whole genome shotgun (WGS) entry which is preliminary data.</text>
</comment>
<evidence type="ECO:0000313" key="4">
    <source>
        <dbReference type="Proteomes" id="UP000220669"/>
    </source>
</evidence>
<dbReference type="InterPro" id="IPR035093">
    <property type="entry name" value="RelE/ParE_toxin_dom_sf"/>
</dbReference>
<dbReference type="AlphaFoldDB" id="A0AB36S701"/>
<sequence>MGYNIKIKKNARKDLPKLKGANLNDKFDELITVIRENPYQNPPPYEKLMWLLYYSRRINIKYRLVYSVEDQNLYGLIMNTGFKM</sequence>
<dbReference type="RefSeq" id="WP_025481334.1">
    <property type="nucleotide sequence ID" value="NZ_CAKMBM010000023.1"/>
</dbReference>
<dbReference type="NCBIfam" id="TIGR02116">
    <property type="entry name" value="toxin_Txe_YoeB"/>
    <property type="match status" value="1"/>
</dbReference>
<dbReference type="Pfam" id="PF05016">
    <property type="entry name" value="ParE_toxin"/>
    <property type="match status" value="1"/>
</dbReference>
<evidence type="ECO:0000313" key="3">
    <source>
        <dbReference type="EMBL" id="PEH44684.1"/>
    </source>
</evidence>
<proteinExistence type="predicted"/>
<evidence type="ECO:0000256" key="1">
    <source>
        <dbReference type="ARBA" id="ARBA00022649"/>
    </source>
</evidence>
<dbReference type="GO" id="GO:0004519">
    <property type="term" value="F:endonuclease activity"/>
    <property type="evidence" value="ECO:0007669"/>
    <property type="project" value="InterPro"/>
</dbReference>
<accession>A0AB36S701</accession>
<evidence type="ECO:0000256" key="2">
    <source>
        <dbReference type="ARBA" id="ARBA00050056"/>
    </source>
</evidence>
<gene>
    <name evidence="3" type="ORF">CRM96_06550</name>
</gene>
<dbReference type="GO" id="GO:0006401">
    <property type="term" value="P:RNA catabolic process"/>
    <property type="evidence" value="ECO:0007669"/>
    <property type="project" value="InterPro"/>
</dbReference>
<keyword evidence="1" id="KW-1277">Toxin-antitoxin system</keyword>
<dbReference type="InterPro" id="IPR009614">
    <property type="entry name" value="YoeB_toxin"/>
</dbReference>
<dbReference type="InterPro" id="IPR007712">
    <property type="entry name" value="RelE/ParE_toxin"/>
</dbReference>
<protein>
    <recommendedName>
        <fullName evidence="2">Endoribonuclease YoeB</fullName>
    </recommendedName>
</protein>
<organism evidence="3 4">
    <name type="scientific">Enterococcus durans</name>
    <dbReference type="NCBI Taxonomy" id="53345"/>
    <lineage>
        <taxon>Bacteria</taxon>
        <taxon>Bacillati</taxon>
        <taxon>Bacillota</taxon>
        <taxon>Bacilli</taxon>
        <taxon>Lactobacillales</taxon>
        <taxon>Enterococcaceae</taxon>
        <taxon>Enterococcus</taxon>
    </lineage>
</organism>
<reference evidence="3 4" key="1">
    <citation type="submission" date="2017-09" db="EMBL/GenBank/DDBJ databases">
        <title>FDA dAtabase for Regulatory Grade micrObial Sequences (FDA-ARGOS): Supporting development and validation of Infectious Disease Dx tests.</title>
        <authorList>
            <person name="Minogue T."/>
            <person name="Wolcott M."/>
            <person name="Wasieloski L."/>
            <person name="Aguilar W."/>
            <person name="Moore D."/>
            <person name="Tallon L.J."/>
            <person name="Sadzewicz L."/>
            <person name="Ott S."/>
            <person name="Zhao X."/>
            <person name="Nagaraj S."/>
            <person name="Vavikolanu K."/>
            <person name="Aluvathingal J."/>
            <person name="Nadendla S."/>
            <person name="Sichtig H."/>
        </authorList>
    </citation>
    <scope>NUCLEOTIDE SEQUENCE [LARGE SCALE GENOMIC DNA]</scope>
    <source>
        <strain evidence="3 4">FDAARGOS_396</strain>
    </source>
</reference>
<dbReference type="Proteomes" id="UP000220669">
    <property type="component" value="Unassembled WGS sequence"/>
</dbReference>
<dbReference type="Gene3D" id="3.30.2310.20">
    <property type="entry name" value="RelE-like"/>
    <property type="match status" value="1"/>
</dbReference>